<feature type="chain" id="PRO_5026775363" description="Reverse transcriptase zinc-binding domain-containing protein" evidence="1">
    <location>
        <begin position="28"/>
        <end position="274"/>
    </location>
</feature>
<dbReference type="AlphaFoldDB" id="A0A6N2MPT8"/>
<organism evidence="2">
    <name type="scientific">Salix viminalis</name>
    <name type="common">Common osier</name>
    <name type="synonym">Basket willow</name>
    <dbReference type="NCBI Taxonomy" id="40686"/>
    <lineage>
        <taxon>Eukaryota</taxon>
        <taxon>Viridiplantae</taxon>
        <taxon>Streptophyta</taxon>
        <taxon>Embryophyta</taxon>
        <taxon>Tracheophyta</taxon>
        <taxon>Spermatophyta</taxon>
        <taxon>Magnoliopsida</taxon>
        <taxon>eudicotyledons</taxon>
        <taxon>Gunneridae</taxon>
        <taxon>Pentapetalae</taxon>
        <taxon>rosids</taxon>
        <taxon>fabids</taxon>
        <taxon>Malpighiales</taxon>
        <taxon>Salicaceae</taxon>
        <taxon>Saliceae</taxon>
        <taxon>Salix</taxon>
    </lineage>
</organism>
<proteinExistence type="predicted"/>
<dbReference type="EMBL" id="CAADRP010001841">
    <property type="protein sequence ID" value="VFU54469.1"/>
    <property type="molecule type" value="Genomic_DNA"/>
</dbReference>
<sequence length="274" mass="32027">MQKRLAGWKASHLSLAGKIILCKAVLATIPLYPMQAAAIPKHTCKEIEKICRRFIWGQQEGRDKIHLVNWKTMCKPKEEGGLGLRKMDTTNKAFIMKLAWGLMQENSMWVRFLKDKYMNSNRGEGHPVANSRDSVLWKSICREWEVINQNVNWNLGNGRHILFWTDKWLENYGPLSTIVIPEARVDTLNYTVADMVDSESNWRWELFAHLLPIHIVMSIAGHIPPMQDTIEDSVVWDHTSDGRLTVRTTYTVQEEREDMNRDPLWRIIWKWKGM</sequence>
<evidence type="ECO:0000256" key="1">
    <source>
        <dbReference type="SAM" id="SignalP"/>
    </source>
</evidence>
<evidence type="ECO:0000313" key="2">
    <source>
        <dbReference type="EMBL" id="VFU54469.1"/>
    </source>
</evidence>
<protein>
    <recommendedName>
        <fullName evidence="3">Reverse transcriptase zinc-binding domain-containing protein</fullName>
    </recommendedName>
</protein>
<evidence type="ECO:0008006" key="3">
    <source>
        <dbReference type="Google" id="ProtNLM"/>
    </source>
</evidence>
<reference evidence="2" key="1">
    <citation type="submission" date="2019-03" db="EMBL/GenBank/DDBJ databases">
        <authorList>
            <person name="Mank J."/>
            <person name="Almeida P."/>
        </authorList>
    </citation>
    <scope>NUCLEOTIDE SEQUENCE</scope>
    <source>
        <strain evidence="2">78183</strain>
    </source>
</reference>
<keyword evidence="1" id="KW-0732">Signal</keyword>
<accession>A0A6N2MPT8</accession>
<gene>
    <name evidence="2" type="ORF">SVIM_LOCUS381071</name>
</gene>
<dbReference type="PANTHER" id="PTHR33116:SF86">
    <property type="entry name" value="REVERSE TRANSCRIPTASE DOMAIN-CONTAINING PROTEIN"/>
    <property type="match status" value="1"/>
</dbReference>
<dbReference type="PANTHER" id="PTHR33116">
    <property type="entry name" value="REVERSE TRANSCRIPTASE ZINC-BINDING DOMAIN-CONTAINING PROTEIN-RELATED-RELATED"/>
    <property type="match status" value="1"/>
</dbReference>
<name>A0A6N2MPT8_SALVM</name>
<feature type="signal peptide" evidence="1">
    <location>
        <begin position="1"/>
        <end position="27"/>
    </location>
</feature>